<accession>A0A0H5Q259</accession>
<sequence>MATIYSQKLASGGVTVGVVTAVYTAPAAGTVIIRDMQLSPQGDGPSKLVAYVGYPSQLMGVAGGAAYVSVAWEGRVVLDPGDVVSLYGEDVGWEYYISGYVLLN</sequence>
<name>A0A0H5Q259_9ZZZZ</name>
<evidence type="ECO:0000313" key="1">
    <source>
        <dbReference type="EMBL" id="CRY95963.1"/>
    </source>
</evidence>
<dbReference type="AlphaFoldDB" id="A0A0H5Q259"/>
<reference evidence="1" key="1">
    <citation type="submission" date="2015-06" db="EMBL/GenBank/DDBJ databases">
        <authorList>
            <person name="Joergensen T."/>
        </authorList>
    </citation>
    <scope>NUCLEOTIDE SEQUENCE</scope>
    <source>
        <strain evidence="1">RGFK0841</strain>
    </source>
</reference>
<dbReference type="EMBL" id="LN853446">
    <property type="protein sequence ID" value="CRY95963.1"/>
    <property type="molecule type" value="Genomic_DNA"/>
</dbReference>
<protein>
    <submittedName>
        <fullName evidence="1">Uncharacterized protein</fullName>
    </submittedName>
</protein>
<proteinExistence type="predicted"/>
<organism evidence="1">
    <name type="scientific">uncultured prokaryote</name>
    <dbReference type="NCBI Taxonomy" id="198431"/>
    <lineage>
        <taxon>unclassified sequences</taxon>
        <taxon>environmental samples</taxon>
    </lineage>
</organism>
<reference evidence="1" key="2">
    <citation type="submission" date="2015-07" db="EMBL/GenBank/DDBJ databases">
        <title>Plasmids, circular viruses and viroids from rat gut.</title>
        <authorList>
            <person name="Jorgensen T.J."/>
            <person name="Hansen M.A."/>
            <person name="Xu Z."/>
            <person name="Tabak M.A."/>
            <person name="Sorensen S.J."/>
            <person name="Hansen L.H."/>
        </authorList>
    </citation>
    <scope>NUCLEOTIDE SEQUENCE</scope>
    <source>
        <strain evidence="1">RGFK0841</strain>
    </source>
</reference>